<sequence>MQHPANAAPSECTHVPSLSRQGSDKHQAKERRHYAGTRRYRAHQQRRPALPGRKPAWSPARSQPPARRGKSADSQPTRRATMTGCSRCGVRPPAASRRPVPRARVAGYSELSRREKNVGKRAHANASANACARRCFTDTAEACCVRQGHANHTPEHDKPRKTAQPIACPREISMFRHHPLLPSAGWLARWLYYE</sequence>
<organism evidence="2 3">
    <name type="scientific">Ascochyta lentis</name>
    <dbReference type="NCBI Taxonomy" id="205686"/>
    <lineage>
        <taxon>Eukaryota</taxon>
        <taxon>Fungi</taxon>
        <taxon>Dikarya</taxon>
        <taxon>Ascomycota</taxon>
        <taxon>Pezizomycotina</taxon>
        <taxon>Dothideomycetes</taxon>
        <taxon>Pleosporomycetidae</taxon>
        <taxon>Pleosporales</taxon>
        <taxon>Pleosporineae</taxon>
        <taxon>Didymellaceae</taxon>
        <taxon>Ascochyta</taxon>
    </lineage>
</organism>
<dbReference type="EMBL" id="RZGK01000004">
    <property type="protein sequence ID" value="KAF9699706.1"/>
    <property type="molecule type" value="Genomic_DNA"/>
</dbReference>
<protein>
    <submittedName>
        <fullName evidence="2">Uncharacterized protein</fullName>
    </submittedName>
</protein>
<evidence type="ECO:0000313" key="3">
    <source>
        <dbReference type="Proteomes" id="UP000651452"/>
    </source>
</evidence>
<dbReference type="Proteomes" id="UP000651452">
    <property type="component" value="Unassembled WGS sequence"/>
</dbReference>
<name>A0A8H7J9V5_9PLEO</name>
<feature type="compositionally biased region" description="Low complexity" evidence="1">
    <location>
        <begin position="90"/>
        <end position="101"/>
    </location>
</feature>
<accession>A0A8H7J9V5</accession>
<evidence type="ECO:0000313" key="2">
    <source>
        <dbReference type="EMBL" id="KAF9699706.1"/>
    </source>
</evidence>
<dbReference type="AlphaFoldDB" id="A0A8H7J9V5"/>
<feature type="compositionally biased region" description="Polar residues" evidence="1">
    <location>
        <begin position="72"/>
        <end position="84"/>
    </location>
</feature>
<comment type="caution">
    <text evidence="2">The sequence shown here is derived from an EMBL/GenBank/DDBJ whole genome shotgun (WGS) entry which is preliminary data.</text>
</comment>
<gene>
    <name evidence="2" type="ORF">EKO04_002493</name>
</gene>
<feature type="compositionally biased region" description="Basic residues" evidence="1">
    <location>
        <begin position="28"/>
        <end position="46"/>
    </location>
</feature>
<proteinExistence type="predicted"/>
<evidence type="ECO:0000256" key="1">
    <source>
        <dbReference type="SAM" id="MobiDB-lite"/>
    </source>
</evidence>
<feature type="region of interest" description="Disordered" evidence="1">
    <location>
        <begin position="1"/>
        <end position="101"/>
    </location>
</feature>
<reference evidence="2" key="2">
    <citation type="submission" date="2020-09" db="EMBL/GenBank/DDBJ databases">
        <title>Reference genome assembly for Australian Ascochyta lentis isolate Al4.</title>
        <authorList>
            <person name="Lee R.C."/>
            <person name="Farfan-Caceres L.M."/>
            <person name="Debler J.W."/>
            <person name="Williams A.H."/>
            <person name="Henares B.M."/>
        </authorList>
    </citation>
    <scope>NUCLEOTIDE SEQUENCE</scope>
    <source>
        <strain evidence="2">Al4</strain>
    </source>
</reference>
<reference evidence="2" key="1">
    <citation type="submission" date="2018-12" db="EMBL/GenBank/DDBJ databases">
        <authorList>
            <person name="Syme R.A."/>
            <person name="Farfan-Caceres L."/>
            <person name="Lichtenzveig J."/>
        </authorList>
    </citation>
    <scope>NUCLEOTIDE SEQUENCE</scope>
    <source>
        <strain evidence="2">Al4</strain>
    </source>
</reference>
<keyword evidence="3" id="KW-1185">Reference proteome</keyword>